<evidence type="ECO:0000256" key="2">
    <source>
        <dbReference type="ARBA" id="ARBA00022695"/>
    </source>
</evidence>
<dbReference type="Proteomes" id="UP000274033">
    <property type="component" value="Unassembled WGS sequence"/>
</dbReference>
<evidence type="ECO:0000313" key="6">
    <source>
        <dbReference type="Proteomes" id="UP000274033"/>
    </source>
</evidence>
<name>A0A3N9UAG3_9BACI</name>
<dbReference type="NCBIfam" id="TIGR03135">
    <property type="entry name" value="malonate_mdcG"/>
    <property type="match status" value="1"/>
</dbReference>
<feature type="domain" description="Phosphoribosyl-dephospho-CoA transferase MdcG N-terminal" evidence="4">
    <location>
        <begin position="5"/>
        <end position="77"/>
    </location>
</feature>
<dbReference type="AlphaFoldDB" id="A0A3N9UAG3"/>
<evidence type="ECO:0000313" key="5">
    <source>
        <dbReference type="EMBL" id="RQW73513.1"/>
    </source>
</evidence>
<dbReference type="Pfam" id="PF10620">
    <property type="entry name" value="MdcG"/>
    <property type="match status" value="1"/>
</dbReference>
<reference evidence="5 6" key="1">
    <citation type="journal article" date="2013" name="J. Microbiol.">
        <title>Lysinibacillus chungkukjangi sp. nov., isolated from Chungkukjang, Korean fermented soybean food.</title>
        <authorList>
            <person name="Kim S.J."/>
            <person name="Jang Y.H."/>
            <person name="Hamada M."/>
            <person name="Ahn J.H."/>
            <person name="Weon H.Y."/>
            <person name="Suzuki K."/>
            <person name="Whang K.S."/>
            <person name="Kwon S.W."/>
        </authorList>
    </citation>
    <scope>NUCLEOTIDE SEQUENCE [LARGE SCALE GENOMIC DNA]</scope>
    <source>
        <strain evidence="5 6">MCCC 1A12701</strain>
    </source>
</reference>
<dbReference type="EMBL" id="RRCT01000019">
    <property type="protein sequence ID" value="RQW73513.1"/>
    <property type="molecule type" value="Genomic_DNA"/>
</dbReference>
<gene>
    <name evidence="5" type="ORF">EBB45_16125</name>
</gene>
<dbReference type="GO" id="GO:0016779">
    <property type="term" value="F:nucleotidyltransferase activity"/>
    <property type="evidence" value="ECO:0007669"/>
    <property type="project" value="UniProtKB-KW"/>
</dbReference>
<organism evidence="5 6">
    <name type="scientific">Lysinibacillus composti</name>
    <dbReference type="NCBI Taxonomy" id="720633"/>
    <lineage>
        <taxon>Bacteria</taxon>
        <taxon>Bacillati</taxon>
        <taxon>Bacillota</taxon>
        <taxon>Bacilli</taxon>
        <taxon>Bacillales</taxon>
        <taxon>Bacillaceae</taxon>
        <taxon>Lysinibacillus</taxon>
    </lineage>
</organism>
<keyword evidence="1" id="KW-0808">Transferase</keyword>
<dbReference type="OrthoDB" id="1275217at2"/>
<evidence type="ECO:0000259" key="4">
    <source>
        <dbReference type="Pfam" id="PF20866"/>
    </source>
</evidence>
<dbReference type="InterPro" id="IPR048903">
    <property type="entry name" value="MdcG_N"/>
</dbReference>
<comment type="caution">
    <text evidence="5">The sequence shown here is derived from an EMBL/GenBank/DDBJ whole genome shotgun (WGS) entry which is preliminary data.</text>
</comment>
<accession>A0A3N9UAG3</accession>
<dbReference type="Pfam" id="PF20866">
    <property type="entry name" value="MdcG_N"/>
    <property type="match status" value="1"/>
</dbReference>
<dbReference type="InterPro" id="IPR049180">
    <property type="entry name" value="MdcG_C"/>
</dbReference>
<proteinExistence type="predicted"/>
<feature type="domain" description="Phosphoribosyl-dephospho-CoA transferase MdcG C-terminal" evidence="3">
    <location>
        <begin position="87"/>
        <end position="198"/>
    </location>
</feature>
<evidence type="ECO:0000256" key="1">
    <source>
        <dbReference type="ARBA" id="ARBA00022679"/>
    </source>
</evidence>
<dbReference type="InterPro" id="IPR017557">
    <property type="entry name" value="Holo-ACP_synthase"/>
</dbReference>
<sequence>MEIKVHDIVEFASIEKLTDHTSLPPWAVNSPEAANYGVVRRMATSKDIVPIGLRGKTREQRAGTFIHQQEILRVITPESLINQIDEHEQQIYYSSLRKIREEFLKLNLTWGPTGSVGFEMATSHKVTSTNSDIDISIYIKDIDHHLLVEVNQFIDKLEFRIDAQVEIPQLGAFLLNDYVKHSESGFILRTPFGPQLCNVQDERIRLKVNV</sequence>
<dbReference type="RefSeq" id="WP_124766375.1">
    <property type="nucleotide sequence ID" value="NZ_JAFBDY010000018.1"/>
</dbReference>
<keyword evidence="6" id="KW-1185">Reference proteome</keyword>
<dbReference type="NCBIfam" id="NF002332">
    <property type="entry name" value="PRK01293.1"/>
    <property type="match status" value="1"/>
</dbReference>
<evidence type="ECO:0000259" key="3">
    <source>
        <dbReference type="Pfam" id="PF10620"/>
    </source>
</evidence>
<protein>
    <submittedName>
        <fullName evidence="5">Malonate decarboxylase holo-ACP synthase</fullName>
    </submittedName>
</protein>
<keyword evidence="2" id="KW-0548">Nucleotidyltransferase</keyword>